<evidence type="ECO:0000256" key="2">
    <source>
        <dbReference type="ARBA" id="ARBA00029447"/>
    </source>
</evidence>
<evidence type="ECO:0000256" key="1">
    <source>
        <dbReference type="ARBA" id="ARBA00022500"/>
    </source>
</evidence>
<name>A0A6I2R8C1_FLAPL</name>
<dbReference type="GO" id="GO:0004888">
    <property type="term" value="F:transmembrane signaling receptor activity"/>
    <property type="evidence" value="ECO:0007669"/>
    <property type="project" value="InterPro"/>
</dbReference>
<accession>A0A6I2R8C1</accession>
<dbReference type="Proteomes" id="UP000434475">
    <property type="component" value="Unassembled WGS sequence"/>
</dbReference>
<evidence type="ECO:0000259" key="4">
    <source>
        <dbReference type="PROSITE" id="PS50111"/>
    </source>
</evidence>
<dbReference type="InterPro" id="IPR004089">
    <property type="entry name" value="MCPsignal_dom"/>
</dbReference>
<dbReference type="Pfam" id="PF00015">
    <property type="entry name" value="MCPsignal"/>
    <property type="match status" value="1"/>
</dbReference>
<sequence>MERMRSGKWPSPCGNVSGIFPAMSMRLTGSWAALAQGDLTIQTDVAFQGDFMPIQHSIEGFIQKLSAVMSSIQLASEQVFSGSDQVSSGAQALAQGATEQASSVEELAAAVTEISSTVKENHAIVKDAASGALQVNSDIVESGKRMRQSLAFMTEIRERSNEISHIIKTIEDIAFQTNILALNAAVEAARAGQAGKGFAVVADEVRSLAGKTAEASNSTTSLIAASLAAVEKGTESMETTSKFMESVVEEAQKITDVFQNIANASERQSVSIEQVTQGIDQISSVVQTNSATAEQSAAVSEELSGQAQLLKDMLNRFTLPDTADSAK</sequence>
<evidence type="ECO:0000313" key="6">
    <source>
        <dbReference type="Proteomes" id="UP000434475"/>
    </source>
</evidence>
<comment type="caution">
    <text evidence="5">The sequence shown here is derived from an EMBL/GenBank/DDBJ whole genome shotgun (WGS) entry which is preliminary data.</text>
</comment>
<dbReference type="EMBL" id="WKPR01000063">
    <property type="protein sequence ID" value="MSB22974.1"/>
    <property type="molecule type" value="Genomic_DNA"/>
</dbReference>
<organism evidence="5 6">
    <name type="scientific">Flavonifractor plautii</name>
    <name type="common">Fusobacterium plautii</name>
    <dbReference type="NCBI Taxonomy" id="292800"/>
    <lineage>
        <taxon>Bacteria</taxon>
        <taxon>Bacillati</taxon>
        <taxon>Bacillota</taxon>
        <taxon>Clostridia</taxon>
        <taxon>Eubacteriales</taxon>
        <taxon>Oscillospiraceae</taxon>
        <taxon>Flavonifractor</taxon>
    </lineage>
</organism>
<proteinExistence type="inferred from homology"/>
<dbReference type="GO" id="GO:0007165">
    <property type="term" value="P:signal transduction"/>
    <property type="evidence" value="ECO:0007669"/>
    <property type="project" value="UniProtKB-KW"/>
</dbReference>
<dbReference type="PROSITE" id="PS50111">
    <property type="entry name" value="CHEMOTAXIS_TRANSDUC_2"/>
    <property type="match status" value="1"/>
</dbReference>
<evidence type="ECO:0000256" key="3">
    <source>
        <dbReference type="PROSITE-ProRule" id="PRU00284"/>
    </source>
</evidence>
<protein>
    <recommendedName>
        <fullName evidence="4">Methyl-accepting transducer domain-containing protein</fullName>
    </recommendedName>
</protein>
<dbReference type="PRINTS" id="PR00260">
    <property type="entry name" value="CHEMTRNSDUCR"/>
</dbReference>
<dbReference type="InterPro" id="IPR051310">
    <property type="entry name" value="MCP_chemotaxis"/>
</dbReference>
<reference evidence="5 6" key="1">
    <citation type="journal article" date="2019" name="Nat. Med.">
        <title>A library of human gut bacterial isolates paired with longitudinal multiomics data enables mechanistic microbiome research.</title>
        <authorList>
            <person name="Poyet M."/>
            <person name="Groussin M."/>
            <person name="Gibbons S.M."/>
            <person name="Avila-Pacheco J."/>
            <person name="Jiang X."/>
            <person name="Kearney S.M."/>
            <person name="Perrotta A.R."/>
            <person name="Berdy B."/>
            <person name="Zhao S."/>
            <person name="Lieberman T.D."/>
            <person name="Swanson P.K."/>
            <person name="Smith M."/>
            <person name="Roesemann S."/>
            <person name="Alexander J.E."/>
            <person name="Rich S.A."/>
            <person name="Livny J."/>
            <person name="Vlamakis H."/>
            <person name="Clish C."/>
            <person name="Bullock K."/>
            <person name="Deik A."/>
            <person name="Scott J."/>
            <person name="Pierce K.A."/>
            <person name="Xavier R.J."/>
            <person name="Alm E.J."/>
        </authorList>
    </citation>
    <scope>NUCLEOTIDE SEQUENCE [LARGE SCALE GENOMIC DNA]</scope>
    <source>
        <strain evidence="5 6">BIOML-A2</strain>
    </source>
</reference>
<dbReference type="PANTHER" id="PTHR43531:SF11">
    <property type="entry name" value="METHYL-ACCEPTING CHEMOTAXIS PROTEIN 3"/>
    <property type="match status" value="1"/>
</dbReference>
<dbReference type="AlphaFoldDB" id="A0A6I2R8C1"/>
<dbReference type="SMART" id="SM00283">
    <property type="entry name" value="MA"/>
    <property type="match status" value="1"/>
</dbReference>
<keyword evidence="3" id="KW-0807">Transducer</keyword>
<dbReference type="InterPro" id="IPR004090">
    <property type="entry name" value="Chemotax_Me-accpt_rcpt"/>
</dbReference>
<dbReference type="GO" id="GO:0006935">
    <property type="term" value="P:chemotaxis"/>
    <property type="evidence" value="ECO:0007669"/>
    <property type="project" value="UniProtKB-KW"/>
</dbReference>
<dbReference type="GO" id="GO:0016020">
    <property type="term" value="C:membrane"/>
    <property type="evidence" value="ECO:0007669"/>
    <property type="project" value="InterPro"/>
</dbReference>
<dbReference type="SUPFAM" id="SSF58104">
    <property type="entry name" value="Methyl-accepting chemotaxis protein (MCP) signaling domain"/>
    <property type="match status" value="1"/>
</dbReference>
<keyword evidence="1" id="KW-0145">Chemotaxis</keyword>
<evidence type="ECO:0000313" key="5">
    <source>
        <dbReference type="EMBL" id="MSB22974.1"/>
    </source>
</evidence>
<dbReference type="Gene3D" id="1.10.287.950">
    <property type="entry name" value="Methyl-accepting chemotaxis protein"/>
    <property type="match status" value="1"/>
</dbReference>
<feature type="domain" description="Methyl-accepting transducer" evidence="4">
    <location>
        <begin position="75"/>
        <end position="304"/>
    </location>
</feature>
<dbReference type="PANTHER" id="PTHR43531">
    <property type="entry name" value="PROTEIN ICFG"/>
    <property type="match status" value="1"/>
</dbReference>
<gene>
    <name evidence="5" type="ORF">GKE97_26395</name>
</gene>
<comment type="similarity">
    <text evidence="2">Belongs to the methyl-accepting chemotaxis (MCP) protein family.</text>
</comment>